<gene>
    <name evidence="1" type="ORF">HJG59_006276</name>
</gene>
<organism evidence="1 2">
    <name type="scientific">Molossus molossus</name>
    <name type="common">Pallas' mastiff bat</name>
    <name type="synonym">Vespertilio molossus</name>
    <dbReference type="NCBI Taxonomy" id="27622"/>
    <lineage>
        <taxon>Eukaryota</taxon>
        <taxon>Metazoa</taxon>
        <taxon>Chordata</taxon>
        <taxon>Craniata</taxon>
        <taxon>Vertebrata</taxon>
        <taxon>Euteleostomi</taxon>
        <taxon>Mammalia</taxon>
        <taxon>Eutheria</taxon>
        <taxon>Laurasiatheria</taxon>
        <taxon>Chiroptera</taxon>
        <taxon>Yangochiroptera</taxon>
        <taxon>Molossidae</taxon>
        <taxon>Molossus</taxon>
    </lineage>
</organism>
<dbReference type="Proteomes" id="UP000550707">
    <property type="component" value="Unassembled WGS sequence"/>
</dbReference>
<dbReference type="AlphaFoldDB" id="A0A7J8JU17"/>
<proteinExistence type="predicted"/>
<accession>A0A7J8JU17</accession>
<keyword evidence="2" id="KW-1185">Reference proteome</keyword>
<sequence>MSGRLMSLQENRGTGQWQYNELCMGRGQTCAFPGLINNYHPHIISFAEDEAGELYFMSTSMPSATAAHGVIYKISDPSRIPRCIESLCILSFLWADSLQTFLLATRSQSPVLPVTGITVSQEKQTHVLFPSSPGQCQDWRHHGRASVNLAFFSVPFPLFCINISSLQHHPQKDGF</sequence>
<dbReference type="PANTHER" id="PTHR19328:SF32">
    <property type="entry name" value="HHIP-LIKE PROTEIN 1"/>
    <property type="match status" value="1"/>
</dbReference>
<dbReference type="PANTHER" id="PTHR19328">
    <property type="entry name" value="HEDGEHOG-INTERACTING PROTEIN"/>
    <property type="match status" value="1"/>
</dbReference>
<dbReference type="EMBL" id="JACASF010000001">
    <property type="protein sequence ID" value="KAF6500347.1"/>
    <property type="molecule type" value="Genomic_DNA"/>
</dbReference>
<evidence type="ECO:0000313" key="1">
    <source>
        <dbReference type="EMBL" id="KAF6500347.1"/>
    </source>
</evidence>
<name>A0A7J8JU17_MOLMO</name>
<comment type="caution">
    <text evidence="1">The sequence shown here is derived from an EMBL/GenBank/DDBJ whole genome shotgun (WGS) entry which is preliminary data.</text>
</comment>
<evidence type="ECO:0000313" key="2">
    <source>
        <dbReference type="Proteomes" id="UP000550707"/>
    </source>
</evidence>
<protein>
    <submittedName>
        <fullName evidence="1">HHIP like 1</fullName>
    </submittedName>
</protein>
<reference evidence="1 2" key="1">
    <citation type="journal article" date="2020" name="Nature">
        <title>Six reference-quality genomes reveal evolution of bat adaptations.</title>
        <authorList>
            <person name="Jebb D."/>
            <person name="Huang Z."/>
            <person name="Pippel M."/>
            <person name="Hughes G.M."/>
            <person name="Lavrichenko K."/>
            <person name="Devanna P."/>
            <person name="Winkler S."/>
            <person name="Jermiin L.S."/>
            <person name="Skirmuntt E.C."/>
            <person name="Katzourakis A."/>
            <person name="Burkitt-Gray L."/>
            <person name="Ray D.A."/>
            <person name="Sullivan K.A.M."/>
            <person name="Roscito J.G."/>
            <person name="Kirilenko B.M."/>
            <person name="Davalos L.M."/>
            <person name="Corthals A.P."/>
            <person name="Power M.L."/>
            <person name="Jones G."/>
            <person name="Ransome R.D."/>
            <person name="Dechmann D.K.N."/>
            <person name="Locatelli A.G."/>
            <person name="Puechmaille S.J."/>
            <person name="Fedrigo O."/>
            <person name="Jarvis E.D."/>
            <person name="Hiller M."/>
            <person name="Vernes S.C."/>
            <person name="Myers E.W."/>
            <person name="Teeling E.C."/>
        </authorList>
    </citation>
    <scope>NUCLEOTIDE SEQUENCE [LARGE SCALE GENOMIC DNA]</scope>
    <source>
        <strain evidence="1">MMolMol1</strain>
        <tissue evidence="1">Muscle</tissue>
    </source>
</reference>